<feature type="domain" description="Proliferating cell nuclear antigen PCNA N-terminal" evidence="5">
    <location>
        <begin position="6"/>
        <end position="130"/>
    </location>
</feature>
<evidence type="ECO:0000256" key="2">
    <source>
        <dbReference type="ARBA" id="ARBA00023125"/>
    </source>
</evidence>
<reference evidence="7" key="1">
    <citation type="journal article" date="2020" name="bioRxiv">
        <title>Comparative genomics of Chlamydomonas.</title>
        <authorList>
            <person name="Craig R.J."/>
            <person name="Hasan A.R."/>
            <person name="Ness R.W."/>
            <person name="Keightley P.D."/>
        </authorList>
    </citation>
    <scope>NUCLEOTIDE SEQUENCE</scope>
    <source>
        <strain evidence="7">SAG 7.73</strain>
    </source>
</reference>
<dbReference type="GO" id="GO:0030337">
    <property type="term" value="F:DNA polymerase processivity factor activity"/>
    <property type="evidence" value="ECO:0007669"/>
    <property type="project" value="InterPro"/>
</dbReference>
<dbReference type="InterPro" id="IPR022649">
    <property type="entry name" value="Pr_cel_nuc_antig_C"/>
</dbReference>
<dbReference type="OrthoDB" id="534348at2759"/>
<dbReference type="InterPro" id="IPR000730">
    <property type="entry name" value="Pr_cel_nuc_antig"/>
</dbReference>
<feature type="domain" description="Proliferating cell nuclear antigen PCNA C-terminal" evidence="6">
    <location>
        <begin position="136"/>
        <end position="191"/>
    </location>
</feature>
<dbReference type="GO" id="GO:0006272">
    <property type="term" value="P:leading strand elongation"/>
    <property type="evidence" value="ECO:0007669"/>
    <property type="project" value="TreeGrafter"/>
</dbReference>
<dbReference type="GO" id="GO:0006275">
    <property type="term" value="P:regulation of DNA replication"/>
    <property type="evidence" value="ECO:0007669"/>
    <property type="project" value="InterPro"/>
</dbReference>
<keyword evidence="8" id="KW-1185">Reference proteome</keyword>
<dbReference type="AlphaFoldDB" id="A0A835VRB1"/>
<evidence type="ECO:0000313" key="8">
    <source>
        <dbReference type="Proteomes" id="UP000650467"/>
    </source>
</evidence>
<dbReference type="GO" id="GO:0003677">
    <property type="term" value="F:DNA binding"/>
    <property type="evidence" value="ECO:0007669"/>
    <property type="project" value="UniProtKB-KW"/>
</dbReference>
<dbReference type="NCBIfam" id="TIGR00590">
    <property type="entry name" value="pcna"/>
    <property type="match status" value="1"/>
</dbReference>
<sequence length="194" mass="21763">MAARVLEIRTVQTSAIKTLIEALKELLTDTVIEFDSNGIKLITTDTSHVILVHMRLHAAKFEQFWLDPRREKLSVGVNMMNLHKIVKAANSGDTLSMVMYENDMSRLHVTFENSEKNSKTTYSINLLDMDPTDIDIPPETFPVVITLPSTDFQKICRDMNNIADKVEIRSVGNQLILHSVGDFASQETVLASSA</sequence>
<dbReference type="EMBL" id="JAEHOC010000060">
    <property type="protein sequence ID" value="KAG2424885.1"/>
    <property type="molecule type" value="Genomic_DNA"/>
</dbReference>
<dbReference type="InterPro" id="IPR046938">
    <property type="entry name" value="DNA_clamp_sf"/>
</dbReference>
<keyword evidence="3" id="KW-0539">Nucleus</keyword>
<dbReference type="Pfam" id="PF02747">
    <property type="entry name" value="PCNA_C"/>
    <property type="match status" value="1"/>
</dbReference>
<keyword evidence="4" id="KW-0235">DNA replication</keyword>
<proteinExistence type="inferred from homology"/>
<dbReference type="PANTHER" id="PTHR11352">
    <property type="entry name" value="PROLIFERATING CELL NUCLEAR ANTIGEN"/>
    <property type="match status" value="1"/>
</dbReference>
<evidence type="ECO:0000259" key="6">
    <source>
        <dbReference type="Pfam" id="PF02747"/>
    </source>
</evidence>
<dbReference type="CDD" id="cd00577">
    <property type="entry name" value="PCNA"/>
    <property type="match status" value="1"/>
</dbReference>
<dbReference type="GO" id="GO:0006298">
    <property type="term" value="P:mismatch repair"/>
    <property type="evidence" value="ECO:0007669"/>
    <property type="project" value="TreeGrafter"/>
</dbReference>
<name>A0A835VRB1_CHLIN</name>
<evidence type="ECO:0000259" key="5">
    <source>
        <dbReference type="Pfam" id="PF00705"/>
    </source>
</evidence>
<dbReference type="GO" id="GO:0019985">
    <property type="term" value="P:translesion synthesis"/>
    <property type="evidence" value="ECO:0007669"/>
    <property type="project" value="TreeGrafter"/>
</dbReference>
<comment type="function">
    <text evidence="3">This protein is an auxiliary protein of DNA polymerase delta and is involved in the control of eukaryotic DNA replication by increasing the polymerase's processivity during elongation of the leading strand.</text>
</comment>
<dbReference type="PRINTS" id="PR00339">
    <property type="entry name" value="PCNACYCLIN"/>
</dbReference>
<dbReference type="SUPFAM" id="SSF55979">
    <property type="entry name" value="DNA clamp"/>
    <property type="match status" value="2"/>
</dbReference>
<comment type="subcellular location">
    <subcellularLocation>
        <location evidence="3">Nucleus</location>
    </subcellularLocation>
</comment>
<organism evidence="7 8">
    <name type="scientific">Chlamydomonas incerta</name>
    <dbReference type="NCBI Taxonomy" id="51695"/>
    <lineage>
        <taxon>Eukaryota</taxon>
        <taxon>Viridiplantae</taxon>
        <taxon>Chlorophyta</taxon>
        <taxon>core chlorophytes</taxon>
        <taxon>Chlorophyceae</taxon>
        <taxon>CS clade</taxon>
        <taxon>Chlamydomonadales</taxon>
        <taxon>Chlamydomonadaceae</taxon>
        <taxon>Chlamydomonas</taxon>
    </lineage>
</organism>
<protein>
    <recommendedName>
        <fullName evidence="3">DNA sliding clamp PCNA</fullName>
    </recommendedName>
</protein>
<dbReference type="InterPro" id="IPR022648">
    <property type="entry name" value="Pr_cel_nuc_antig_N"/>
</dbReference>
<keyword evidence="2 4" id="KW-0238">DNA-binding</keyword>
<evidence type="ECO:0000256" key="4">
    <source>
        <dbReference type="RuleBase" id="RU003671"/>
    </source>
</evidence>
<dbReference type="Pfam" id="PF00705">
    <property type="entry name" value="PCNA_N"/>
    <property type="match status" value="1"/>
</dbReference>
<dbReference type="GO" id="GO:0043626">
    <property type="term" value="C:PCNA complex"/>
    <property type="evidence" value="ECO:0007669"/>
    <property type="project" value="TreeGrafter"/>
</dbReference>
<gene>
    <name evidence="7" type="ORF">HXX76_014043</name>
</gene>
<evidence type="ECO:0000313" key="7">
    <source>
        <dbReference type="EMBL" id="KAG2424885.1"/>
    </source>
</evidence>
<dbReference type="PANTHER" id="PTHR11352:SF0">
    <property type="entry name" value="PROLIFERATING CELL NUCLEAR ANTIGEN"/>
    <property type="match status" value="1"/>
</dbReference>
<accession>A0A835VRB1</accession>
<evidence type="ECO:0000256" key="3">
    <source>
        <dbReference type="RuleBase" id="RU000641"/>
    </source>
</evidence>
<evidence type="ECO:0000256" key="1">
    <source>
        <dbReference type="ARBA" id="ARBA00010462"/>
    </source>
</evidence>
<dbReference type="Proteomes" id="UP000650467">
    <property type="component" value="Unassembled WGS sequence"/>
</dbReference>
<comment type="similarity">
    <text evidence="1 4">Belongs to the PCNA family.</text>
</comment>
<comment type="caution">
    <text evidence="7">The sequence shown here is derived from an EMBL/GenBank/DDBJ whole genome shotgun (WGS) entry which is preliminary data.</text>
</comment>
<dbReference type="Gene3D" id="3.70.10.10">
    <property type="match status" value="1"/>
</dbReference>